<keyword evidence="5 12" id="KW-0378">Hydrolase</keyword>
<evidence type="ECO:0000256" key="10">
    <source>
        <dbReference type="PIRSR" id="PIRSR634016-3"/>
    </source>
</evidence>
<evidence type="ECO:0000256" key="8">
    <source>
        <dbReference type="PIRSR" id="PIRSR634016-1"/>
    </source>
</evidence>
<dbReference type="SUPFAM" id="SSF63737">
    <property type="entry name" value="Leukotriene A4 hydrolase N-terminal domain"/>
    <property type="match status" value="1"/>
</dbReference>
<keyword evidence="18" id="KW-1185">Reference proteome</keyword>
<sequence>MNQIVSDNRTFRRLPTSVVPTHYDLRLKVILENDTFEGEEDVYLLFKESTSVLAFHCGNIVIHWATLLVDTDSFSDLTVRCERKWNIAAIPLPTEIGANRNGVLKLRFSGTLNKDMTGFYISTYEHNGEQAKLACTQFEPDDARNAFPCWDEPMFKATFKITLTVPESKVALSNTRVLETVKIDSGWKRVEFATTPLMSTYLIAFAVGDFKYIQVRDVHKEAILLDVNYVQGETSRGVSVRFYSTPGKSHLGQFALEVACKSFDFFEKYFDMEYTLDKCDLVAIPDFSMGASENWGLITFRELYVFIDPKMSSATAEQNVALVVAHEVSHMWFGNLATMKWWTDLWLKEGFATWMEVKAISELFPEYDVWTQFSMDHVRQAMILDSMNSSHPIEQPITLPNDIEENYDVVSYSKGAAVVNMMEHYLGEKDFRAGIRHYLKTYAFSNAEADDLWRVLGDVSGKEVREMMGQWTRQEGYPVIRAQLRQDKGVMLLQLDQKHFVYSRRSGCDNTTMWTVPVTMISPCFKSTRVHLLDKRQDIVELTDFENSQWLKLNVGLSGFYRVQYSTALMKPMLPQLSEMTLAPVDRMQVCDDLFALARAGQVSHVAYLELLLHYKAEVDFTVLNCITSSLNTLLDCSMGHPFEKPLQNFCRQFFQHLWGKWGWQQDSKEKHTVSMLRPLVMDILSKCRDQDVIDTADELFRKHVEHGKPLLADLRSMIFSSVCRYGEIAAFQKILNIYKNSTFSEVQRDCLRALGCSGNPEVLTRLVALIDSDAVRIQDLHLAMLGMVKTLPGRQQAWKYFKSRMKVLATRYGGTKRPLFQRCLEICTQSLCSKEDAQNVLRFFCQPTLSDPALCRAVHQSVENINLNAATVERDGQKLFDWLIANGY</sequence>
<evidence type="ECO:0000256" key="3">
    <source>
        <dbReference type="ARBA" id="ARBA00022670"/>
    </source>
</evidence>
<evidence type="ECO:0000256" key="7">
    <source>
        <dbReference type="ARBA" id="ARBA00023049"/>
    </source>
</evidence>
<dbReference type="Gene3D" id="2.60.40.1910">
    <property type="match status" value="1"/>
</dbReference>
<dbReference type="FunFam" id="2.60.40.1730:FF:000002">
    <property type="entry name" value="Aminopeptidase"/>
    <property type="match status" value="1"/>
</dbReference>
<dbReference type="Gene3D" id="1.10.390.10">
    <property type="entry name" value="Neutral Protease Domain 2"/>
    <property type="match status" value="1"/>
</dbReference>
<dbReference type="InterPro" id="IPR024571">
    <property type="entry name" value="ERAP1-like_C_dom"/>
</dbReference>
<keyword evidence="2 12" id="KW-0031">Aminopeptidase</keyword>
<dbReference type="GO" id="GO:0070006">
    <property type="term" value="F:metalloaminopeptidase activity"/>
    <property type="evidence" value="ECO:0007669"/>
    <property type="project" value="TreeGrafter"/>
</dbReference>
<feature type="binding site" evidence="10">
    <location>
        <position position="326"/>
    </location>
    <ligand>
        <name>Zn(2+)</name>
        <dbReference type="ChEBI" id="CHEBI:29105"/>
        <note>catalytic</note>
    </ligand>
</feature>
<keyword evidence="3 12" id="KW-0645">Protease</keyword>
<evidence type="ECO:0000259" key="15">
    <source>
        <dbReference type="Pfam" id="PF17900"/>
    </source>
</evidence>
<evidence type="ECO:0000256" key="4">
    <source>
        <dbReference type="ARBA" id="ARBA00022723"/>
    </source>
</evidence>
<feature type="binding site" evidence="10">
    <location>
        <position position="330"/>
    </location>
    <ligand>
        <name>Zn(2+)</name>
        <dbReference type="ChEBI" id="CHEBI:29105"/>
        <note>catalytic</note>
    </ligand>
</feature>
<dbReference type="GO" id="GO:0016020">
    <property type="term" value="C:membrane"/>
    <property type="evidence" value="ECO:0007669"/>
    <property type="project" value="TreeGrafter"/>
</dbReference>
<evidence type="ECO:0000256" key="12">
    <source>
        <dbReference type="RuleBase" id="RU364040"/>
    </source>
</evidence>
<feature type="domain" description="ERAP1-like C-terminal" evidence="14">
    <location>
        <begin position="550"/>
        <end position="867"/>
    </location>
</feature>
<evidence type="ECO:0000313" key="16">
    <source>
        <dbReference type="EMBL" id="KFD54338.1"/>
    </source>
</evidence>
<dbReference type="MEROPS" id="M01.A28"/>
<dbReference type="GO" id="GO:0006508">
    <property type="term" value="P:proteolysis"/>
    <property type="evidence" value="ECO:0007669"/>
    <property type="project" value="UniProtKB-KW"/>
</dbReference>
<evidence type="ECO:0000256" key="5">
    <source>
        <dbReference type="ARBA" id="ARBA00022801"/>
    </source>
</evidence>
<feature type="binding site" evidence="9">
    <location>
        <begin position="290"/>
        <end position="294"/>
    </location>
    <ligand>
        <name>substrate</name>
    </ligand>
</feature>
<evidence type="ECO:0000259" key="14">
    <source>
        <dbReference type="Pfam" id="PF11838"/>
    </source>
</evidence>
<dbReference type="Pfam" id="PF11838">
    <property type="entry name" value="ERAP1_C"/>
    <property type="match status" value="1"/>
</dbReference>
<keyword evidence="4 10" id="KW-0479">Metal-binding</keyword>
<feature type="domain" description="Peptidase M1 membrane alanine aminopeptidase" evidence="13">
    <location>
        <begin position="254"/>
        <end position="471"/>
    </location>
</feature>
<dbReference type="InterPro" id="IPR050344">
    <property type="entry name" value="Peptidase_M1_aminopeptidases"/>
</dbReference>
<evidence type="ECO:0000256" key="11">
    <source>
        <dbReference type="PIRSR" id="PIRSR634016-4"/>
    </source>
</evidence>
<proteinExistence type="inferred from homology"/>
<dbReference type="PRINTS" id="PR00756">
    <property type="entry name" value="ALADIPTASE"/>
</dbReference>
<dbReference type="EMBL" id="KL363209">
    <property type="protein sequence ID" value="KFD54338.1"/>
    <property type="molecule type" value="Genomic_DNA"/>
</dbReference>
<dbReference type="GO" id="GO:0005615">
    <property type="term" value="C:extracellular space"/>
    <property type="evidence" value="ECO:0007669"/>
    <property type="project" value="TreeGrafter"/>
</dbReference>
<feature type="binding site" evidence="9">
    <location>
        <position position="818"/>
    </location>
    <ligand>
        <name>substrate</name>
    </ligand>
</feature>
<evidence type="ECO:0000313" key="17">
    <source>
        <dbReference type="EMBL" id="KFD73104.1"/>
    </source>
</evidence>
<dbReference type="InterPro" id="IPR045357">
    <property type="entry name" value="Aminopeptidase_N-like_N"/>
</dbReference>
<gene>
    <name evidence="16" type="ORF">M513_04880</name>
    <name evidence="17" type="ORF">M514_04880</name>
</gene>
<dbReference type="EC" id="3.4.11.-" evidence="12"/>
<feature type="active site" description="Proton acceptor" evidence="8">
    <location>
        <position position="327"/>
    </location>
</feature>
<dbReference type="InterPro" id="IPR042097">
    <property type="entry name" value="Aminopeptidase_N-like_N_sf"/>
</dbReference>
<keyword evidence="6 10" id="KW-0862">Zinc</keyword>
<feature type="site" description="Transition state stabilizer" evidence="11">
    <location>
        <position position="412"/>
    </location>
</feature>
<dbReference type="InterPro" id="IPR014782">
    <property type="entry name" value="Peptidase_M1_dom"/>
</dbReference>
<dbReference type="PANTHER" id="PTHR11533">
    <property type="entry name" value="PROTEASE M1 ZINC METALLOPROTEASE"/>
    <property type="match status" value="1"/>
</dbReference>
<dbReference type="PANTHER" id="PTHR11533:SF174">
    <property type="entry name" value="PUROMYCIN-SENSITIVE AMINOPEPTIDASE-RELATED"/>
    <property type="match status" value="1"/>
</dbReference>
<evidence type="ECO:0000259" key="13">
    <source>
        <dbReference type="Pfam" id="PF01433"/>
    </source>
</evidence>
<feature type="domain" description="Aminopeptidase N-like N-terminal" evidence="15">
    <location>
        <begin position="19"/>
        <end position="202"/>
    </location>
</feature>
<dbReference type="Gene3D" id="1.25.50.20">
    <property type="match status" value="1"/>
</dbReference>
<dbReference type="GO" id="GO:0005737">
    <property type="term" value="C:cytoplasm"/>
    <property type="evidence" value="ECO:0007669"/>
    <property type="project" value="TreeGrafter"/>
</dbReference>
<dbReference type="Gene3D" id="2.60.40.1730">
    <property type="entry name" value="tricorn interacting facor f3 domain"/>
    <property type="match status" value="1"/>
</dbReference>
<dbReference type="FunFam" id="1.10.390.10:FF:000006">
    <property type="entry name" value="Puromycin-sensitive aminopeptidase"/>
    <property type="match status" value="1"/>
</dbReference>
<organism evidence="17">
    <name type="scientific">Trichuris suis</name>
    <name type="common">pig whipworm</name>
    <dbReference type="NCBI Taxonomy" id="68888"/>
    <lineage>
        <taxon>Eukaryota</taxon>
        <taxon>Metazoa</taxon>
        <taxon>Ecdysozoa</taxon>
        <taxon>Nematoda</taxon>
        <taxon>Enoplea</taxon>
        <taxon>Dorylaimia</taxon>
        <taxon>Trichinellida</taxon>
        <taxon>Trichuridae</taxon>
        <taxon>Trichuris</taxon>
    </lineage>
</organism>
<comment type="cofactor">
    <cofactor evidence="10 12">
        <name>Zn(2+)</name>
        <dbReference type="ChEBI" id="CHEBI:29105"/>
    </cofactor>
    <text evidence="10 12">Binds 1 zinc ion per subunit.</text>
</comment>
<dbReference type="GO" id="GO:0042277">
    <property type="term" value="F:peptide binding"/>
    <property type="evidence" value="ECO:0007669"/>
    <property type="project" value="TreeGrafter"/>
</dbReference>
<dbReference type="CDD" id="cd09601">
    <property type="entry name" value="M1_APN-Q_like"/>
    <property type="match status" value="1"/>
</dbReference>
<evidence type="ECO:0000256" key="9">
    <source>
        <dbReference type="PIRSR" id="PIRSR634016-2"/>
    </source>
</evidence>
<dbReference type="Proteomes" id="UP000030758">
    <property type="component" value="Unassembled WGS sequence"/>
</dbReference>
<protein>
    <recommendedName>
        <fullName evidence="12">Aminopeptidase</fullName>
        <ecNumber evidence="12">3.4.11.-</ecNumber>
    </recommendedName>
</protein>
<dbReference type="GO" id="GO:0043171">
    <property type="term" value="P:peptide catabolic process"/>
    <property type="evidence" value="ECO:0007669"/>
    <property type="project" value="TreeGrafter"/>
</dbReference>
<accession>A0A085NUF8</accession>
<evidence type="ECO:0000256" key="2">
    <source>
        <dbReference type="ARBA" id="ARBA00022438"/>
    </source>
</evidence>
<evidence type="ECO:0000313" key="18">
    <source>
        <dbReference type="Proteomes" id="UP000030764"/>
    </source>
</evidence>
<dbReference type="SUPFAM" id="SSF55486">
    <property type="entry name" value="Metalloproteases ('zincins'), catalytic domain"/>
    <property type="match status" value="1"/>
</dbReference>
<evidence type="ECO:0000256" key="6">
    <source>
        <dbReference type="ARBA" id="ARBA00022833"/>
    </source>
</evidence>
<feature type="binding site" evidence="10">
    <location>
        <position position="349"/>
    </location>
    <ligand>
        <name>Zn(2+)</name>
        <dbReference type="ChEBI" id="CHEBI:29105"/>
        <note>catalytic</note>
    </ligand>
</feature>
<feature type="binding site" evidence="9">
    <location>
        <position position="139"/>
    </location>
    <ligand>
        <name>substrate</name>
    </ligand>
</feature>
<keyword evidence="7 12" id="KW-0482">Metalloprotease</keyword>
<dbReference type="Pfam" id="PF17900">
    <property type="entry name" value="Peptidase_M1_N"/>
    <property type="match status" value="1"/>
</dbReference>
<dbReference type="EMBL" id="KL367474">
    <property type="protein sequence ID" value="KFD73104.1"/>
    <property type="molecule type" value="Genomic_DNA"/>
</dbReference>
<evidence type="ECO:0000256" key="1">
    <source>
        <dbReference type="ARBA" id="ARBA00010136"/>
    </source>
</evidence>
<dbReference type="InterPro" id="IPR027268">
    <property type="entry name" value="Peptidase_M4/M1_CTD_sf"/>
</dbReference>
<dbReference type="InterPro" id="IPR001930">
    <property type="entry name" value="Peptidase_M1"/>
</dbReference>
<name>A0A085NUF8_9BILA</name>
<dbReference type="Pfam" id="PF01433">
    <property type="entry name" value="Peptidase_M1"/>
    <property type="match status" value="1"/>
</dbReference>
<dbReference type="Proteomes" id="UP000030764">
    <property type="component" value="Unassembled WGS sequence"/>
</dbReference>
<dbReference type="AlphaFoldDB" id="A0A085NUF8"/>
<dbReference type="InterPro" id="IPR034016">
    <property type="entry name" value="M1_APN-typ"/>
</dbReference>
<comment type="similarity">
    <text evidence="1 12">Belongs to the peptidase M1 family.</text>
</comment>
<dbReference type="GO" id="GO:0008270">
    <property type="term" value="F:zinc ion binding"/>
    <property type="evidence" value="ECO:0007669"/>
    <property type="project" value="UniProtKB-UniRule"/>
</dbReference>
<reference evidence="17 18" key="1">
    <citation type="journal article" date="2014" name="Nat. Genet.">
        <title>Genome and transcriptome of the porcine whipworm Trichuris suis.</title>
        <authorList>
            <person name="Jex A.R."/>
            <person name="Nejsum P."/>
            <person name="Schwarz E.M."/>
            <person name="Hu L."/>
            <person name="Young N.D."/>
            <person name="Hall R.S."/>
            <person name="Korhonen P.K."/>
            <person name="Liao S."/>
            <person name="Thamsborg S."/>
            <person name="Xia J."/>
            <person name="Xu P."/>
            <person name="Wang S."/>
            <person name="Scheerlinck J.P."/>
            <person name="Hofmann A."/>
            <person name="Sternberg P.W."/>
            <person name="Wang J."/>
            <person name="Gasser R.B."/>
        </authorList>
    </citation>
    <scope>NUCLEOTIDE SEQUENCE [LARGE SCALE GENOMIC DNA]</scope>
    <source>
        <strain evidence="17">DCEP-RM93F</strain>
        <strain evidence="16">DCEP-RM93M</strain>
    </source>
</reference>